<dbReference type="NCBIfam" id="TIGR00730">
    <property type="entry name" value="Rossman fold protein, TIGR00730 family"/>
    <property type="match status" value="1"/>
</dbReference>
<dbReference type="EC" id="3.2.2.n1" evidence="3"/>
<comment type="caution">
    <text evidence="4">The sequence shown here is derived from an EMBL/GenBank/DDBJ whole genome shotgun (WGS) entry which is preliminary data.</text>
</comment>
<organism evidence="4 5">
    <name type="scientific">Zavarzinia aquatilis</name>
    <dbReference type="NCBI Taxonomy" id="2211142"/>
    <lineage>
        <taxon>Bacteria</taxon>
        <taxon>Pseudomonadati</taxon>
        <taxon>Pseudomonadota</taxon>
        <taxon>Alphaproteobacteria</taxon>
        <taxon>Rhodospirillales</taxon>
        <taxon>Zavarziniaceae</taxon>
        <taxon>Zavarzinia</taxon>
    </lineage>
</organism>
<dbReference type="AlphaFoldDB" id="A0A317E6Z8"/>
<accession>A0A317E6Z8</accession>
<reference evidence="4 5" key="1">
    <citation type="submission" date="2018-05" db="EMBL/GenBank/DDBJ databases">
        <title>Zavarzinia sp. HR-AS.</title>
        <authorList>
            <person name="Lee Y."/>
            <person name="Jeon C.O."/>
        </authorList>
    </citation>
    <scope>NUCLEOTIDE SEQUENCE [LARGE SCALE GENOMIC DNA]</scope>
    <source>
        <strain evidence="4 5">HR-AS</strain>
    </source>
</reference>
<protein>
    <recommendedName>
        <fullName evidence="3">Cytokinin riboside 5'-monophosphate phosphoribohydrolase</fullName>
        <ecNumber evidence="3">3.2.2.n1</ecNumber>
    </recommendedName>
</protein>
<proteinExistence type="inferred from homology"/>
<keyword evidence="5" id="KW-1185">Reference proteome</keyword>
<comment type="similarity">
    <text evidence="2 3">Belongs to the LOG family.</text>
</comment>
<dbReference type="PANTHER" id="PTHR31223">
    <property type="entry name" value="LOG FAMILY PROTEIN YJL055W"/>
    <property type="match status" value="1"/>
</dbReference>
<dbReference type="RefSeq" id="WP_109905554.1">
    <property type="nucleotide sequence ID" value="NZ_QGLE01000005.1"/>
</dbReference>
<dbReference type="GO" id="GO:0009691">
    <property type="term" value="P:cytokinin biosynthetic process"/>
    <property type="evidence" value="ECO:0007669"/>
    <property type="project" value="UniProtKB-UniRule"/>
</dbReference>
<dbReference type="InterPro" id="IPR031100">
    <property type="entry name" value="LOG_fam"/>
</dbReference>
<gene>
    <name evidence="4" type="ORF">DKG74_10735</name>
</gene>
<evidence type="ECO:0000256" key="1">
    <source>
        <dbReference type="ARBA" id="ARBA00000274"/>
    </source>
</evidence>
<dbReference type="GO" id="GO:0008714">
    <property type="term" value="F:AMP nucleosidase activity"/>
    <property type="evidence" value="ECO:0007669"/>
    <property type="project" value="UniProtKB-EC"/>
</dbReference>
<dbReference type="Proteomes" id="UP000245461">
    <property type="component" value="Unassembled WGS sequence"/>
</dbReference>
<dbReference type="EMBL" id="QGLE01000005">
    <property type="protein sequence ID" value="PWR22888.1"/>
    <property type="molecule type" value="Genomic_DNA"/>
</dbReference>
<keyword evidence="3" id="KW-0378">Hydrolase</keyword>
<evidence type="ECO:0000256" key="3">
    <source>
        <dbReference type="RuleBase" id="RU363015"/>
    </source>
</evidence>
<dbReference type="GO" id="GO:0005829">
    <property type="term" value="C:cytosol"/>
    <property type="evidence" value="ECO:0007669"/>
    <property type="project" value="TreeGrafter"/>
</dbReference>
<keyword evidence="3" id="KW-0203">Cytokinin biosynthesis</keyword>
<evidence type="ECO:0000256" key="2">
    <source>
        <dbReference type="ARBA" id="ARBA00006763"/>
    </source>
</evidence>
<comment type="catalytic activity">
    <reaction evidence="1">
        <text>AMP + H2O = D-ribose 5-phosphate + adenine</text>
        <dbReference type="Rhea" id="RHEA:20129"/>
        <dbReference type="ChEBI" id="CHEBI:15377"/>
        <dbReference type="ChEBI" id="CHEBI:16708"/>
        <dbReference type="ChEBI" id="CHEBI:78346"/>
        <dbReference type="ChEBI" id="CHEBI:456215"/>
        <dbReference type="EC" id="3.2.2.4"/>
    </reaction>
</comment>
<dbReference type="InterPro" id="IPR005269">
    <property type="entry name" value="LOG"/>
</dbReference>
<evidence type="ECO:0000313" key="5">
    <source>
        <dbReference type="Proteomes" id="UP000245461"/>
    </source>
</evidence>
<evidence type="ECO:0000313" key="4">
    <source>
        <dbReference type="EMBL" id="PWR22888.1"/>
    </source>
</evidence>
<dbReference type="Gene3D" id="3.40.50.450">
    <property type="match status" value="1"/>
</dbReference>
<dbReference type="Pfam" id="PF03641">
    <property type="entry name" value="Lysine_decarbox"/>
    <property type="match status" value="1"/>
</dbReference>
<name>A0A317E6Z8_9PROT</name>
<dbReference type="OrthoDB" id="9801098at2"/>
<dbReference type="PANTHER" id="PTHR31223:SF70">
    <property type="entry name" value="LOG FAMILY PROTEIN YJL055W"/>
    <property type="match status" value="1"/>
</dbReference>
<dbReference type="SUPFAM" id="SSF102405">
    <property type="entry name" value="MCP/YpsA-like"/>
    <property type="match status" value="1"/>
</dbReference>
<sequence>MSVINSLCVFCGASTPPDSRYLEAADRLGRILAAEGVELVYGGGALGLMGTIARAVRDNGGRVTGIIPHFLTKLEAKLEGITETIEVETMHQRKRLMFERSEAFVVLPGGMGTLDETVEMITWAQLQLHKKPIMLVDVLGYWQPFMGLVEHVIGTGFARPNTRDFLTLVPDVDSVLPTLARLAIEKGPQTMPVAE</sequence>